<evidence type="ECO:0000313" key="2">
    <source>
        <dbReference type="EMBL" id="GGQ72509.1"/>
    </source>
</evidence>
<protein>
    <recommendedName>
        <fullName evidence="4">SH3 domain-containing protein</fullName>
    </recommendedName>
</protein>
<dbReference type="Proteomes" id="UP000620156">
    <property type="component" value="Unassembled WGS sequence"/>
</dbReference>
<evidence type="ECO:0000256" key="1">
    <source>
        <dbReference type="SAM" id="SignalP"/>
    </source>
</evidence>
<dbReference type="EMBL" id="BMQK01000012">
    <property type="protein sequence ID" value="GGQ72509.1"/>
    <property type="molecule type" value="Genomic_DNA"/>
</dbReference>
<keyword evidence="3" id="KW-1185">Reference proteome</keyword>
<keyword evidence="1" id="KW-0732">Signal</keyword>
<reference evidence="2" key="1">
    <citation type="journal article" date="2014" name="Int. J. Syst. Evol. Microbiol.">
        <title>Complete genome sequence of Corynebacterium casei LMG S-19264T (=DSM 44701T), isolated from a smear-ripened cheese.</title>
        <authorList>
            <consortium name="US DOE Joint Genome Institute (JGI-PGF)"/>
            <person name="Walter F."/>
            <person name="Albersmeier A."/>
            <person name="Kalinowski J."/>
            <person name="Ruckert C."/>
        </authorList>
    </citation>
    <scope>NUCLEOTIDE SEQUENCE</scope>
    <source>
        <strain evidence="2">JCM 3131</strain>
    </source>
</reference>
<proteinExistence type="predicted"/>
<reference evidence="2" key="2">
    <citation type="submission" date="2020-09" db="EMBL/GenBank/DDBJ databases">
        <authorList>
            <person name="Sun Q."/>
            <person name="Ohkuma M."/>
        </authorList>
    </citation>
    <scope>NUCLEOTIDE SEQUENCE</scope>
    <source>
        <strain evidence="2">JCM 3131</strain>
    </source>
</reference>
<gene>
    <name evidence="2" type="ORF">GCM10010145_47700</name>
</gene>
<feature type="chain" id="PRO_5037793645" description="SH3 domain-containing protein" evidence="1">
    <location>
        <begin position="29"/>
        <end position="141"/>
    </location>
</feature>
<organism evidence="2 3">
    <name type="scientific">Streptomyces ruber</name>
    <dbReference type="NCBI Taxonomy" id="83378"/>
    <lineage>
        <taxon>Bacteria</taxon>
        <taxon>Bacillati</taxon>
        <taxon>Actinomycetota</taxon>
        <taxon>Actinomycetes</taxon>
        <taxon>Kitasatosporales</taxon>
        <taxon>Streptomycetaceae</taxon>
        <taxon>Streptomyces</taxon>
    </lineage>
</organism>
<evidence type="ECO:0008006" key="4">
    <source>
        <dbReference type="Google" id="ProtNLM"/>
    </source>
</evidence>
<dbReference type="AlphaFoldDB" id="A0A918EV29"/>
<evidence type="ECO:0000313" key="3">
    <source>
        <dbReference type="Proteomes" id="UP000620156"/>
    </source>
</evidence>
<sequence>MKRLFASAAAVVAIAGAGFATTTTGVSATPSAATAETSTRGPVSAMAATPSGSEASAVTCYLYVSDRFGYYNVRSAKSATAGLIVRYTGTRLPTWQNGCSSELGGTYRCATGEPQDNWWVPVNYNGRKGYVAANCAGGLGA</sequence>
<feature type="signal peptide" evidence="1">
    <location>
        <begin position="1"/>
        <end position="28"/>
    </location>
</feature>
<comment type="caution">
    <text evidence="2">The sequence shown here is derived from an EMBL/GenBank/DDBJ whole genome shotgun (WGS) entry which is preliminary data.</text>
</comment>
<accession>A0A918EV29</accession>
<name>A0A918EV29_9ACTN</name>